<dbReference type="AlphaFoldDB" id="A0A1E5JPM9"/>
<evidence type="ECO:0000313" key="2">
    <source>
        <dbReference type="EMBL" id="OEH46482.1"/>
    </source>
</evidence>
<organism evidence="2 3">
    <name type="scientific">Legionella parisiensis</name>
    <dbReference type="NCBI Taxonomy" id="45071"/>
    <lineage>
        <taxon>Bacteria</taxon>
        <taxon>Pseudomonadati</taxon>
        <taxon>Pseudomonadota</taxon>
        <taxon>Gammaproteobacteria</taxon>
        <taxon>Legionellales</taxon>
        <taxon>Legionellaceae</taxon>
        <taxon>Legionella</taxon>
    </lineage>
</organism>
<dbReference type="PATRIC" id="fig|45071.6.peg.2482"/>
<comment type="caution">
    <text evidence="2">The sequence shown here is derived from an EMBL/GenBank/DDBJ whole genome shotgun (WGS) entry which is preliminary data.</text>
</comment>
<dbReference type="EMBL" id="LSOG01000067">
    <property type="protein sequence ID" value="OEH46482.1"/>
    <property type="molecule type" value="Genomic_DNA"/>
</dbReference>
<dbReference type="RefSeq" id="WP_058518091.1">
    <property type="nucleotide sequence ID" value="NZ_CAAAIE010000011.1"/>
</dbReference>
<feature type="chain" id="PRO_5009179588" evidence="1">
    <location>
        <begin position="21"/>
        <end position="212"/>
    </location>
</feature>
<protein>
    <submittedName>
        <fullName evidence="2">Uncharacterized protein</fullName>
    </submittedName>
</protein>
<accession>A0A1E5JPM9</accession>
<gene>
    <name evidence="2" type="ORF">lpari_02498</name>
</gene>
<dbReference type="Proteomes" id="UP000095229">
    <property type="component" value="Unassembled WGS sequence"/>
</dbReference>
<name>A0A1E5JPM9_9GAMM</name>
<keyword evidence="3" id="KW-1185">Reference proteome</keyword>
<sequence>MKYTFLSICLIAAGLNSVFASVLPSAKDAQLCTNAYNKLWHTFDSVKADHRGDPVAQAAIFNVEFPKVLAQDFSLTINNLPIEPNSTETITVSAQGLPQVVVAASEQITSWGQHHIAGPFSFKLISESLPYKTRVYLMTTRDIDYTNSPENSGCAAYLAQKNMVCTVKNTGLTTRKAILNSMNSHVVTTYVMPPPNCSLWIAPPVEDFPTEA</sequence>
<reference evidence="2 3" key="1">
    <citation type="submission" date="2016-02" db="EMBL/GenBank/DDBJ databases">
        <title>Secondary metabolites in Legionella.</title>
        <authorList>
            <person name="Tobias N.J."/>
            <person name="Bode H.B."/>
        </authorList>
    </citation>
    <scope>NUCLEOTIDE SEQUENCE [LARGE SCALE GENOMIC DNA]</scope>
    <source>
        <strain evidence="2 3">DSM 19216</strain>
    </source>
</reference>
<keyword evidence="1" id="KW-0732">Signal</keyword>
<proteinExistence type="predicted"/>
<evidence type="ECO:0000313" key="3">
    <source>
        <dbReference type="Proteomes" id="UP000095229"/>
    </source>
</evidence>
<evidence type="ECO:0000256" key="1">
    <source>
        <dbReference type="SAM" id="SignalP"/>
    </source>
</evidence>
<feature type="signal peptide" evidence="1">
    <location>
        <begin position="1"/>
        <end position="20"/>
    </location>
</feature>